<name>A0A0K2V2C9_LEPSM</name>
<accession>A0A0K2V2C9</accession>
<organism evidence="1">
    <name type="scientific">Lepeophtheirus salmonis</name>
    <name type="common">Salmon louse</name>
    <name type="synonym">Caligus salmonis</name>
    <dbReference type="NCBI Taxonomy" id="72036"/>
    <lineage>
        <taxon>Eukaryota</taxon>
        <taxon>Metazoa</taxon>
        <taxon>Ecdysozoa</taxon>
        <taxon>Arthropoda</taxon>
        <taxon>Crustacea</taxon>
        <taxon>Multicrustacea</taxon>
        <taxon>Hexanauplia</taxon>
        <taxon>Copepoda</taxon>
        <taxon>Siphonostomatoida</taxon>
        <taxon>Caligidae</taxon>
        <taxon>Lepeophtheirus</taxon>
    </lineage>
</organism>
<dbReference type="EMBL" id="HACA01026760">
    <property type="protein sequence ID" value="CDW44121.1"/>
    <property type="molecule type" value="Transcribed_RNA"/>
</dbReference>
<reference evidence="1" key="1">
    <citation type="submission" date="2014-05" db="EMBL/GenBank/DDBJ databases">
        <authorList>
            <person name="Chronopoulou M."/>
        </authorList>
    </citation>
    <scope>NUCLEOTIDE SEQUENCE</scope>
    <source>
        <tissue evidence="1">Whole organism</tissue>
    </source>
</reference>
<dbReference type="AlphaFoldDB" id="A0A0K2V2C9"/>
<evidence type="ECO:0000313" key="1">
    <source>
        <dbReference type="EMBL" id="CDW44121.1"/>
    </source>
</evidence>
<sequence length="132" mass="15602">MDLHICHVEIYVPSRSPTNITLFPYHRVGKYHFVGFVFDDFHLLRICLYFTYTIFTKFDRLCIQTRGFYTKSHNTIGLLSLRIQNSLIHMVTKNEFEMIINVRLSIVHKAKTISRLILRLLLSGERKLSGNR</sequence>
<proteinExistence type="predicted"/>
<protein>
    <submittedName>
        <fullName evidence="1">Uncharacterized protein</fullName>
    </submittedName>
</protein>